<keyword evidence="1 4" id="KW-0132">Cell division</keyword>
<dbReference type="OrthoDB" id="401278at2"/>
<evidence type="ECO:0000256" key="2">
    <source>
        <dbReference type="ARBA" id="ARBA00023125"/>
    </source>
</evidence>
<dbReference type="GO" id="GO:0043937">
    <property type="term" value="P:regulation of sporulation"/>
    <property type="evidence" value="ECO:0007669"/>
    <property type="project" value="InterPro"/>
</dbReference>
<dbReference type="EMBL" id="CP038013">
    <property type="protein sequence ID" value="QBQ07294.1"/>
    <property type="molecule type" value="Genomic_DNA"/>
</dbReference>
<accession>A0A4P7AG29</accession>
<dbReference type="GO" id="GO:0003677">
    <property type="term" value="F:DNA binding"/>
    <property type="evidence" value="ECO:0007669"/>
    <property type="project" value="UniProtKB-UniRule"/>
</dbReference>
<evidence type="ECO:0000259" key="6">
    <source>
        <dbReference type="Pfam" id="PF10298"/>
    </source>
</evidence>
<proteinExistence type="inferred from homology"/>
<evidence type="ECO:0000313" key="8">
    <source>
        <dbReference type="EMBL" id="QBQ07294.1"/>
    </source>
</evidence>
<organism evidence="8 9">
    <name type="scientific">Spiroplasma gladiatoris</name>
    <dbReference type="NCBI Taxonomy" id="2143"/>
    <lineage>
        <taxon>Bacteria</taxon>
        <taxon>Bacillati</taxon>
        <taxon>Mycoplasmatota</taxon>
        <taxon>Mollicutes</taxon>
        <taxon>Entomoplasmatales</taxon>
        <taxon>Spiroplasmataceae</taxon>
        <taxon>Spiroplasma</taxon>
    </lineage>
</organism>
<feature type="domain" description="WhiA LAGLIDADG-like" evidence="7">
    <location>
        <begin position="126"/>
        <end position="218"/>
    </location>
</feature>
<dbReference type="PANTHER" id="PTHR37307">
    <property type="entry name" value="CELL DIVISION PROTEIN WHIA-RELATED"/>
    <property type="match status" value="1"/>
</dbReference>
<dbReference type="Gene3D" id="3.10.28.10">
    <property type="entry name" value="Homing endonucleases"/>
    <property type="match status" value="1"/>
</dbReference>
<evidence type="ECO:0000256" key="1">
    <source>
        <dbReference type="ARBA" id="ARBA00022618"/>
    </source>
</evidence>
<dbReference type="InterPro" id="IPR018478">
    <property type="entry name" value="Sporu_reg_WhiA_N_dom"/>
</dbReference>
<dbReference type="SUPFAM" id="SSF55608">
    <property type="entry name" value="Homing endonucleases"/>
    <property type="match status" value="1"/>
</dbReference>
<evidence type="ECO:0000259" key="5">
    <source>
        <dbReference type="Pfam" id="PF02650"/>
    </source>
</evidence>
<evidence type="ECO:0000256" key="3">
    <source>
        <dbReference type="ARBA" id="ARBA00023306"/>
    </source>
</evidence>
<feature type="domain" description="Sporulation transcription regulator WhiA N-terminal" evidence="6">
    <location>
        <begin position="19"/>
        <end position="102"/>
    </location>
</feature>
<dbReference type="InterPro" id="IPR003802">
    <property type="entry name" value="Sporulation_regulator_WhiA"/>
</dbReference>
<dbReference type="NCBIfam" id="TIGR00647">
    <property type="entry name" value="DNA_bind_WhiA"/>
    <property type="match status" value="1"/>
</dbReference>
<keyword evidence="9" id="KW-1185">Reference proteome</keyword>
<evidence type="ECO:0000259" key="7">
    <source>
        <dbReference type="Pfam" id="PF14527"/>
    </source>
</evidence>
<protein>
    <recommendedName>
        <fullName evidence="4">Probable cell division protein WhiA</fullName>
    </recommendedName>
</protein>
<dbReference type="AlphaFoldDB" id="A0A4P7AG29"/>
<dbReference type="PANTHER" id="PTHR37307:SF1">
    <property type="entry name" value="CELL DIVISION PROTEIN WHIA-RELATED"/>
    <property type="match status" value="1"/>
</dbReference>
<keyword evidence="3 4" id="KW-0131">Cell cycle</keyword>
<evidence type="ECO:0000313" key="9">
    <source>
        <dbReference type="Proteomes" id="UP000294309"/>
    </source>
</evidence>
<feature type="domain" description="Sporulation regulator WhiA C-terminal" evidence="5">
    <location>
        <begin position="221"/>
        <end position="306"/>
    </location>
</feature>
<keyword evidence="2 4" id="KW-0238">DNA-binding</keyword>
<dbReference type="Pfam" id="PF10298">
    <property type="entry name" value="WhiA_N"/>
    <property type="match status" value="1"/>
</dbReference>
<reference evidence="8 9" key="1">
    <citation type="submission" date="2019-03" db="EMBL/GenBank/DDBJ databases">
        <title>Complete genome sequence of Spiroplasma gladiatoris TG-1 (DSM 22552).</title>
        <authorList>
            <person name="Lin Y.-C."/>
            <person name="Chou L."/>
            <person name="Kuo C.-H."/>
        </authorList>
    </citation>
    <scope>NUCLEOTIDE SEQUENCE [LARGE SCALE GENOMIC DNA]</scope>
    <source>
        <strain evidence="8 9">TG-1</strain>
    </source>
</reference>
<comment type="similarity">
    <text evidence="4">Belongs to the WhiA family.</text>
</comment>
<dbReference type="InterPro" id="IPR027434">
    <property type="entry name" value="Homing_endonucl"/>
</dbReference>
<sequence>MSFASSVKEEIVSHNFIKEQAIMLLSGFIKYNGELIYTSTGTMLRLTSRSNKVIRVILKLLKQFYFGNIEISIIQTQLLKKDKVYQLLLTDNVKSFLRDNNIFDTNKNDKIIEISLNQDFDNSLVRAYISGVFIAVGSVNNPETTNYHIEFQFKEIESANYICSIINKFDFGFKVIAKKSKYICYAKKSLVVSDFLKFIDAPQSVLSFETTRIARDFNNSVNRIMNIDIYNTKKTTIAGSKQVLQIENIIKNNLFSRLSDKAQKLANIRLEHQDLSFSELETIMNENGIYITKSGISNLFKIIAKLSESIGEDYEK</sequence>
<dbReference type="KEGG" id="sgq:SGLAD_v1c00930"/>
<gene>
    <name evidence="4" type="primary">whiA</name>
    <name evidence="8" type="ORF">SGLAD_v1c00930</name>
</gene>
<dbReference type="GO" id="GO:0051301">
    <property type="term" value="P:cell division"/>
    <property type="evidence" value="ECO:0007669"/>
    <property type="project" value="UniProtKB-UniRule"/>
</dbReference>
<dbReference type="InterPro" id="IPR039518">
    <property type="entry name" value="WhiA_LAGLIDADG_dom"/>
</dbReference>
<name>A0A4P7AG29_9MOLU</name>
<evidence type="ECO:0000256" key="4">
    <source>
        <dbReference type="HAMAP-Rule" id="MF_01420"/>
    </source>
</evidence>
<dbReference type="InterPro" id="IPR023054">
    <property type="entry name" value="Sporulation_regulator_WhiA_C"/>
</dbReference>
<dbReference type="Proteomes" id="UP000294309">
    <property type="component" value="Chromosome"/>
</dbReference>
<dbReference type="Pfam" id="PF02650">
    <property type="entry name" value="HTH_WhiA"/>
    <property type="match status" value="1"/>
</dbReference>
<dbReference type="RefSeq" id="WP_134297096.1">
    <property type="nucleotide sequence ID" value="NZ_CP038013.1"/>
</dbReference>
<comment type="function">
    <text evidence="4">Involved in cell division and chromosome segregation.</text>
</comment>
<dbReference type="Pfam" id="PF14527">
    <property type="entry name" value="LAGLIDADG_WhiA"/>
    <property type="match status" value="1"/>
</dbReference>
<dbReference type="HAMAP" id="MF_01420">
    <property type="entry name" value="HTH_type_WhiA"/>
    <property type="match status" value="1"/>
</dbReference>